<dbReference type="InterPro" id="IPR007942">
    <property type="entry name" value="PLipase-like"/>
</dbReference>
<name>A0A699H1A4_TANCI</name>
<dbReference type="PANTHER" id="PTHR35358">
    <property type="entry name" value="OS06G0711100 PROTEIN"/>
    <property type="match status" value="1"/>
</dbReference>
<dbReference type="AlphaFoldDB" id="A0A699H1A4"/>
<proteinExistence type="predicted"/>
<comment type="caution">
    <text evidence="1">The sequence shown here is derived from an EMBL/GenBank/DDBJ whole genome shotgun (WGS) entry which is preliminary data.</text>
</comment>
<sequence>MSPGKSSSPVLLFIVVMEEAVPKRVSSPQSGIICVQGYRVKSINAPILEAIFKKHSDIAAKCVFPDAMRMYLLEAVCEIVGRIKTNEVSNFISKMEEIENQVSVAEVAKMNVAWLRAYLEAIHKMNKAQKCQLHLWK</sequence>
<gene>
    <name evidence="1" type="ORF">Tci_277216</name>
</gene>
<organism evidence="1">
    <name type="scientific">Tanacetum cinerariifolium</name>
    <name type="common">Dalmatian daisy</name>
    <name type="synonym">Chrysanthemum cinerariifolium</name>
    <dbReference type="NCBI Taxonomy" id="118510"/>
    <lineage>
        <taxon>Eukaryota</taxon>
        <taxon>Viridiplantae</taxon>
        <taxon>Streptophyta</taxon>
        <taxon>Embryophyta</taxon>
        <taxon>Tracheophyta</taxon>
        <taxon>Spermatophyta</taxon>
        <taxon>Magnoliopsida</taxon>
        <taxon>eudicotyledons</taxon>
        <taxon>Gunneridae</taxon>
        <taxon>Pentapetalae</taxon>
        <taxon>asterids</taxon>
        <taxon>campanulids</taxon>
        <taxon>Asterales</taxon>
        <taxon>Asteraceae</taxon>
        <taxon>Asteroideae</taxon>
        <taxon>Anthemideae</taxon>
        <taxon>Anthemidinae</taxon>
        <taxon>Tanacetum</taxon>
    </lineage>
</organism>
<reference evidence="1" key="1">
    <citation type="journal article" date="2019" name="Sci. Rep.">
        <title>Draft genome of Tanacetum cinerariifolium, the natural source of mosquito coil.</title>
        <authorList>
            <person name="Yamashiro T."/>
            <person name="Shiraishi A."/>
            <person name="Satake H."/>
            <person name="Nakayama K."/>
        </authorList>
    </citation>
    <scope>NUCLEOTIDE SEQUENCE</scope>
</reference>
<protein>
    <submittedName>
        <fullName evidence="1">Phospholipase-like protein</fullName>
    </submittedName>
</protein>
<evidence type="ECO:0000313" key="1">
    <source>
        <dbReference type="EMBL" id="GEX05241.1"/>
    </source>
</evidence>
<dbReference type="PANTHER" id="PTHR35358:SF18">
    <property type="entry name" value="PHOSPHOLIPASE-LIKE PROTEIN-RELATED"/>
    <property type="match status" value="1"/>
</dbReference>
<dbReference type="Pfam" id="PF05278">
    <property type="entry name" value="PEARLI-4"/>
    <property type="match status" value="1"/>
</dbReference>
<dbReference type="EMBL" id="BKCJ010086978">
    <property type="protein sequence ID" value="GEX05241.1"/>
    <property type="molecule type" value="Genomic_DNA"/>
</dbReference>
<accession>A0A699H1A4</accession>